<organism evidence="1 2">
    <name type="scientific">Ectothiorhodospira mobilis</name>
    <dbReference type="NCBI Taxonomy" id="195064"/>
    <lineage>
        <taxon>Bacteria</taxon>
        <taxon>Pseudomonadati</taxon>
        <taxon>Pseudomonadota</taxon>
        <taxon>Gammaproteobacteria</taxon>
        <taxon>Chromatiales</taxon>
        <taxon>Ectothiorhodospiraceae</taxon>
        <taxon>Ectothiorhodospira</taxon>
    </lineage>
</organism>
<dbReference type="EMBL" id="FOUO01000005">
    <property type="protein sequence ID" value="SFM42103.1"/>
    <property type="molecule type" value="Genomic_DNA"/>
</dbReference>
<evidence type="ECO:0000313" key="2">
    <source>
        <dbReference type="Proteomes" id="UP000199556"/>
    </source>
</evidence>
<dbReference type="GO" id="GO:0022900">
    <property type="term" value="P:electron transport chain"/>
    <property type="evidence" value="ECO:0007669"/>
    <property type="project" value="InterPro"/>
</dbReference>
<proteinExistence type="predicted"/>
<sequence length="134" mass="14839">MVSSVHAQEGTAEQLVAGMDKADMSYRQLMEIMGVASGMMHEGILRQNKQMVQEGAETILTHPAPNHVPWEIMPEEHQKGFKASLVKFDRLLDRYTEATAEAAAKGDWPGASQSLQDLNTSCVTCHAAWKDRAR</sequence>
<dbReference type="Proteomes" id="UP000199556">
    <property type="component" value="Unassembled WGS sequence"/>
</dbReference>
<dbReference type="AlphaFoldDB" id="A0A1I4QQY9"/>
<gene>
    <name evidence="1" type="ORF">SAMN05421721_10556</name>
</gene>
<protein>
    <recommendedName>
        <fullName evidence="3">Cytochrome C</fullName>
    </recommendedName>
</protein>
<accession>A0A1I4QQY9</accession>
<reference evidence="1 2" key="1">
    <citation type="submission" date="2016-10" db="EMBL/GenBank/DDBJ databases">
        <authorList>
            <person name="de Groot N.N."/>
        </authorList>
    </citation>
    <scope>NUCLEOTIDE SEQUENCE [LARGE SCALE GENOMIC DNA]</scope>
    <source>
        <strain evidence="1 2">DSM 4180</strain>
    </source>
</reference>
<dbReference type="GO" id="GO:0005506">
    <property type="term" value="F:iron ion binding"/>
    <property type="evidence" value="ECO:0007669"/>
    <property type="project" value="InterPro"/>
</dbReference>
<keyword evidence="2" id="KW-1185">Reference proteome</keyword>
<name>A0A1I4QQY9_ECTMO</name>
<dbReference type="GO" id="GO:0009055">
    <property type="term" value="F:electron transfer activity"/>
    <property type="evidence" value="ECO:0007669"/>
    <property type="project" value="InterPro"/>
</dbReference>
<evidence type="ECO:0008006" key="3">
    <source>
        <dbReference type="Google" id="ProtNLM"/>
    </source>
</evidence>
<dbReference type="GO" id="GO:0020037">
    <property type="term" value="F:heme binding"/>
    <property type="evidence" value="ECO:0007669"/>
    <property type="project" value="InterPro"/>
</dbReference>
<evidence type="ECO:0000313" key="1">
    <source>
        <dbReference type="EMBL" id="SFM42103.1"/>
    </source>
</evidence>
<dbReference type="Gene3D" id="1.20.120.10">
    <property type="entry name" value="Cytochrome c/b562"/>
    <property type="match status" value="1"/>
</dbReference>
<dbReference type="InterPro" id="IPR010980">
    <property type="entry name" value="Cyt_c/b562"/>
</dbReference>
<dbReference type="SUPFAM" id="SSF47175">
    <property type="entry name" value="Cytochromes"/>
    <property type="match status" value="1"/>
</dbReference>